<comment type="cofactor">
    <cofactor evidence="1">
        <name>FAD</name>
        <dbReference type="ChEBI" id="CHEBI:57692"/>
    </cofactor>
</comment>
<dbReference type="Pfam" id="PF01494">
    <property type="entry name" value="FAD_binding_3"/>
    <property type="match status" value="1"/>
</dbReference>
<keyword evidence="7" id="KW-0503">Monooxygenase</keyword>
<dbReference type="InParanoid" id="A0A1B4XJ53"/>
<dbReference type="InterPro" id="IPR036188">
    <property type="entry name" value="FAD/NAD-bd_sf"/>
</dbReference>
<dbReference type="InterPro" id="IPR051205">
    <property type="entry name" value="UbiH/COQ6_monooxygenase"/>
</dbReference>
<evidence type="ECO:0000313" key="11">
    <source>
        <dbReference type="Proteomes" id="UP000243180"/>
    </source>
</evidence>
<dbReference type="PROSITE" id="PS01304">
    <property type="entry name" value="UBIH"/>
    <property type="match status" value="1"/>
</dbReference>
<dbReference type="InterPro" id="IPR018168">
    <property type="entry name" value="Ubi_Hdrlase_CS"/>
</dbReference>
<protein>
    <submittedName>
        <fullName evidence="10">Ubiquinone biosynthesis protein UbiH</fullName>
    </submittedName>
</protein>
<dbReference type="SUPFAM" id="SSF51905">
    <property type="entry name" value="FAD/NAD(P)-binding domain"/>
    <property type="match status" value="1"/>
</dbReference>
<dbReference type="OrthoDB" id="9769565at2"/>
<evidence type="ECO:0000256" key="6">
    <source>
        <dbReference type="ARBA" id="ARBA00023002"/>
    </source>
</evidence>
<dbReference type="AlphaFoldDB" id="A0A1B4XJ53"/>
<dbReference type="InterPro" id="IPR011295">
    <property type="entry name" value="UbiH"/>
</dbReference>
<dbReference type="Gene3D" id="3.50.50.60">
    <property type="entry name" value="FAD/NAD(P)-binding domain"/>
    <property type="match status" value="2"/>
</dbReference>
<sequence length="406" mass="43545">MKTDFDILIIGGGLVGASLACALRASTLRIGVIEAVPLAASAQPSYDDRTLALAWGSKKIFEGMGVWNEVAPEATPIERIHISDRGHFGVTRLSAAEAGLPALGYVVANRALGVVLLKTMQASKNIEWLCPAEMQEIRLDPAAASVTVRHDNTSKTLTARLVIAADGAHSAVRAALGIEAERTEYCQSAVVTTVTASEPHGNTAYERFTDTGPLALLPLRKNECAVVWSAKEAEVPTILGWSDAEFLNRLQDRFGDRLGTFTRPGKRAAYPLALTRVKEQVRERLALIGNAAHTVHPVAGQGFNLGLRDVASIAEILADAVRAGEDIGSLAVLRRYASWRQRDNQVTAGFTNGLIRVFSNNAFPLTFLRNAGLLAVDLMPGVKRGFVRVTSGLSGRLPRLARGLPL</sequence>
<evidence type="ECO:0000256" key="8">
    <source>
        <dbReference type="ARBA" id="ARBA00065734"/>
    </source>
</evidence>
<comment type="pathway">
    <text evidence="2">Cofactor biosynthesis; ubiquinone biosynthesis.</text>
</comment>
<dbReference type="GO" id="GO:0008681">
    <property type="term" value="F:2-octaprenyl-6-methoxyphenol hydroxylase activity"/>
    <property type="evidence" value="ECO:0007669"/>
    <property type="project" value="InterPro"/>
</dbReference>
<keyword evidence="4" id="KW-0285">Flavoprotein</keyword>
<dbReference type="PANTHER" id="PTHR43876">
    <property type="entry name" value="UBIQUINONE BIOSYNTHESIS MONOOXYGENASE COQ6, MITOCHONDRIAL"/>
    <property type="match status" value="1"/>
</dbReference>
<dbReference type="RefSeq" id="WP_096361539.1">
    <property type="nucleotide sequence ID" value="NZ_AP014879.1"/>
</dbReference>
<evidence type="ECO:0000256" key="5">
    <source>
        <dbReference type="ARBA" id="ARBA00022827"/>
    </source>
</evidence>
<dbReference type="FunCoup" id="A0A1B4XJ53">
    <property type="interactions" value="123"/>
</dbReference>
<dbReference type="InterPro" id="IPR002938">
    <property type="entry name" value="FAD-bd"/>
</dbReference>
<dbReference type="EMBL" id="AP014879">
    <property type="protein sequence ID" value="BAV34839.1"/>
    <property type="molecule type" value="Genomic_DNA"/>
</dbReference>
<evidence type="ECO:0000256" key="1">
    <source>
        <dbReference type="ARBA" id="ARBA00001974"/>
    </source>
</evidence>
<dbReference type="GO" id="GO:0006744">
    <property type="term" value="P:ubiquinone biosynthetic process"/>
    <property type="evidence" value="ECO:0007669"/>
    <property type="project" value="UniProtKB-UniPathway"/>
</dbReference>
<evidence type="ECO:0000256" key="7">
    <source>
        <dbReference type="ARBA" id="ARBA00023033"/>
    </source>
</evidence>
<dbReference type="PRINTS" id="PR00420">
    <property type="entry name" value="RNGMNOXGNASE"/>
</dbReference>
<dbReference type="KEGG" id="slim:SCL_2562"/>
<evidence type="ECO:0000259" key="9">
    <source>
        <dbReference type="Pfam" id="PF01494"/>
    </source>
</evidence>
<dbReference type="GO" id="GO:0071949">
    <property type="term" value="F:FAD binding"/>
    <property type="evidence" value="ECO:0007669"/>
    <property type="project" value="InterPro"/>
</dbReference>
<dbReference type="PROSITE" id="PS51257">
    <property type="entry name" value="PROKAR_LIPOPROTEIN"/>
    <property type="match status" value="1"/>
</dbReference>
<comment type="subunit">
    <text evidence="8">Component of the Ubi complex metabolon, which regroups five ubiquinone biosynthesis proteins (UbiE, UbiF, UbiG, UbiH and UbiI) and two accessory factors (UbiK and the lipid-binding protein UbiJ).</text>
</comment>
<proteinExistence type="inferred from homology"/>
<feature type="domain" description="FAD-binding" evidence="9">
    <location>
        <begin position="5"/>
        <end position="324"/>
    </location>
</feature>
<organism evidence="10 11">
    <name type="scientific">Sulfuricaulis limicola</name>
    <dbReference type="NCBI Taxonomy" id="1620215"/>
    <lineage>
        <taxon>Bacteria</taxon>
        <taxon>Pseudomonadati</taxon>
        <taxon>Pseudomonadota</taxon>
        <taxon>Gammaproteobacteria</taxon>
        <taxon>Acidiferrobacterales</taxon>
        <taxon>Acidiferrobacteraceae</taxon>
        <taxon>Sulfuricaulis</taxon>
    </lineage>
</organism>
<dbReference type="FunFam" id="3.50.50.60:FF:000021">
    <property type="entry name" value="Ubiquinone biosynthesis monooxygenase COQ6"/>
    <property type="match status" value="1"/>
</dbReference>
<dbReference type="NCBIfam" id="TIGR01988">
    <property type="entry name" value="Ubi-OHases"/>
    <property type="match status" value="1"/>
</dbReference>
<dbReference type="UniPathway" id="UPA00232"/>
<dbReference type="GO" id="GO:0110142">
    <property type="term" value="C:ubiquinone biosynthesis complex"/>
    <property type="evidence" value="ECO:0007669"/>
    <property type="project" value="UniProtKB-ARBA"/>
</dbReference>
<evidence type="ECO:0000256" key="4">
    <source>
        <dbReference type="ARBA" id="ARBA00022630"/>
    </source>
</evidence>
<dbReference type="NCBIfam" id="TIGR01984">
    <property type="entry name" value="UbiH"/>
    <property type="match status" value="1"/>
</dbReference>
<dbReference type="InterPro" id="IPR010971">
    <property type="entry name" value="UbiH/COQ6"/>
</dbReference>
<keyword evidence="10" id="KW-0830">Ubiquinone</keyword>
<dbReference type="Proteomes" id="UP000243180">
    <property type="component" value="Chromosome"/>
</dbReference>
<comment type="similarity">
    <text evidence="3">Belongs to the UbiH/COQ6 family.</text>
</comment>
<evidence type="ECO:0000256" key="2">
    <source>
        <dbReference type="ARBA" id="ARBA00004749"/>
    </source>
</evidence>
<keyword evidence="11" id="KW-1185">Reference proteome</keyword>
<evidence type="ECO:0000256" key="3">
    <source>
        <dbReference type="ARBA" id="ARBA00005349"/>
    </source>
</evidence>
<accession>A0A1B4XJ53</accession>
<reference evidence="10 11" key="1">
    <citation type="submission" date="2015-05" db="EMBL/GenBank/DDBJ databases">
        <title>Complete genome sequence of a sulfur-oxidizing gammaproteobacterium strain HA5.</title>
        <authorList>
            <person name="Miura A."/>
            <person name="Kojima H."/>
            <person name="Fukui M."/>
        </authorList>
    </citation>
    <scope>NUCLEOTIDE SEQUENCE [LARGE SCALE GENOMIC DNA]</scope>
    <source>
        <strain evidence="10 11">HA5</strain>
    </source>
</reference>
<dbReference type="PANTHER" id="PTHR43876:SF8">
    <property type="entry name" value="2-OCTAPRENYL-6-METHOXYPHENOL HYDROXYLASE"/>
    <property type="match status" value="1"/>
</dbReference>
<dbReference type="NCBIfam" id="NF004356">
    <property type="entry name" value="PRK05732.1"/>
    <property type="match status" value="1"/>
</dbReference>
<name>A0A1B4XJ53_9GAMM</name>
<keyword evidence="6" id="KW-0560">Oxidoreductase</keyword>
<evidence type="ECO:0000313" key="10">
    <source>
        <dbReference type="EMBL" id="BAV34839.1"/>
    </source>
</evidence>
<keyword evidence="5" id="KW-0274">FAD</keyword>
<gene>
    <name evidence="10" type="ORF">SCL_2562</name>
</gene>